<dbReference type="Proteomes" id="UP001500635">
    <property type="component" value="Unassembled WGS sequence"/>
</dbReference>
<evidence type="ECO:0000256" key="1">
    <source>
        <dbReference type="ARBA" id="ARBA00004141"/>
    </source>
</evidence>
<feature type="transmembrane region" description="Helical" evidence="7">
    <location>
        <begin position="229"/>
        <end position="246"/>
    </location>
</feature>
<name>A0ABP8J233_9ACTN</name>
<protein>
    <submittedName>
        <fullName evidence="8">FtsW/RodA/SpoVE family cell cycle protein</fullName>
    </submittedName>
</protein>
<feature type="transmembrane region" description="Helical" evidence="7">
    <location>
        <begin position="55"/>
        <end position="73"/>
    </location>
</feature>
<dbReference type="InterPro" id="IPR001182">
    <property type="entry name" value="FtsW/RodA"/>
</dbReference>
<feature type="transmembrane region" description="Helical" evidence="7">
    <location>
        <begin position="150"/>
        <end position="169"/>
    </location>
</feature>
<evidence type="ECO:0000256" key="5">
    <source>
        <dbReference type="ARBA" id="ARBA00023136"/>
    </source>
</evidence>
<feature type="transmembrane region" description="Helical" evidence="7">
    <location>
        <begin position="425"/>
        <end position="444"/>
    </location>
</feature>
<dbReference type="PANTHER" id="PTHR30474:SF3">
    <property type="entry name" value="PEPTIDOGLYCAN GLYCOSYLTRANSFERASE RODA"/>
    <property type="match status" value="1"/>
</dbReference>
<keyword evidence="2 7" id="KW-0812">Transmembrane</keyword>
<feature type="transmembrane region" description="Helical" evidence="7">
    <location>
        <begin position="275"/>
        <end position="294"/>
    </location>
</feature>
<feature type="transmembrane region" description="Helical" evidence="7">
    <location>
        <begin position="85"/>
        <end position="104"/>
    </location>
</feature>
<keyword evidence="3" id="KW-0133">Cell shape</keyword>
<accession>A0ABP8J233</accession>
<keyword evidence="5 7" id="KW-0472">Membrane</keyword>
<keyword evidence="9" id="KW-1185">Reference proteome</keyword>
<evidence type="ECO:0000256" key="3">
    <source>
        <dbReference type="ARBA" id="ARBA00022960"/>
    </source>
</evidence>
<proteinExistence type="predicted"/>
<feature type="region of interest" description="Disordered" evidence="6">
    <location>
        <begin position="455"/>
        <end position="474"/>
    </location>
</feature>
<gene>
    <name evidence="8" type="ORF">GCM10023147_03120</name>
</gene>
<feature type="transmembrane region" description="Helical" evidence="7">
    <location>
        <begin position="189"/>
        <end position="208"/>
    </location>
</feature>
<evidence type="ECO:0000256" key="2">
    <source>
        <dbReference type="ARBA" id="ARBA00022692"/>
    </source>
</evidence>
<sequence>MTAPALTTPGSGFTLTTTRRARMWELALLGLATLITAASLAIVEWAQEQTLTLDLLKYIGAFVVLYLVAHVAVRRLAPHSDPVILPIVALLNGLGLVIIHRLDLGSAHGENGVVTHPEEANQQVLWTLLGVVVLVAVLALLRDHRTLSSYAYTIGLAGLVFLALPALLPASLSEVNGSKNWIKTGFFNIQPNEVSKVLLIIFTAAFLVQKRDLFTTAGRRVFGIDLPRARDLAPLLLVWAVAIAVLGLENDLGTPMLIFFTVLIMVYIATERVGWVVVGLLLAIVGAIAAYYMFAHLRVRVQVWNDPFKDFYGVGNQPAQALFSFATGGLAGTGLGSGRPTMVPFASTDFVVAAIGEELGLIGLTALLLLYLVLVFRGFRAALMVRDSFGKLLAAGLASTMAIQLFVVVGGVTDLIPLTGLTTPFISYGGSSLLTNYALVAILLRISNAAREPKVTRKPGQPIPDRQTEIVRRA</sequence>
<feature type="transmembrane region" description="Helical" evidence="7">
    <location>
        <begin position="359"/>
        <end position="380"/>
    </location>
</feature>
<dbReference type="PANTHER" id="PTHR30474">
    <property type="entry name" value="CELL CYCLE PROTEIN"/>
    <property type="match status" value="1"/>
</dbReference>
<evidence type="ECO:0000256" key="6">
    <source>
        <dbReference type="SAM" id="MobiDB-lite"/>
    </source>
</evidence>
<feature type="transmembrane region" description="Helical" evidence="7">
    <location>
        <begin position="26"/>
        <end position="43"/>
    </location>
</feature>
<evidence type="ECO:0000256" key="7">
    <source>
        <dbReference type="SAM" id="Phobius"/>
    </source>
</evidence>
<comment type="caution">
    <text evidence="8">The sequence shown here is derived from an EMBL/GenBank/DDBJ whole genome shotgun (WGS) entry which is preliminary data.</text>
</comment>
<feature type="transmembrane region" description="Helical" evidence="7">
    <location>
        <begin position="252"/>
        <end position="268"/>
    </location>
</feature>
<organism evidence="8 9">
    <name type="scientific">Tsukamurella soli</name>
    <dbReference type="NCBI Taxonomy" id="644556"/>
    <lineage>
        <taxon>Bacteria</taxon>
        <taxon>Bacillati</taxon>
        <taxon>Actinomycetota</taxon>
        <taxon>Actinomycetes</taxon>
        <taxon>Mycobacteriales</taxon>
        <taxon>Tsukamurellaceae</taxon>
        <taxon>Tsukamurella</taxon>
    </lineage>
</organism>
<reference evidence="9" key="1">
    <citation type="journal article" date="2019" name="Int. J. Syst. Evol. Microbiol.">
        <title>The Global Catalogue of Microorganisms (GCM) 10K type strain sequencing project: providing services to taxonomists for standard genome sequencing and annotation.</title>
        <authorList>
            <consortium name="The Broad Institute Genomics Platform"/>
            <consortium name="The Broad Institute Genome Sequencing Center for Infectious Disease"/>
            <person name="Wu L."/>
            <person name="Ma J."/>
        </authorList>
    </citation>
    <scope>NUCLEOTIDE SEQUENCE [LARGE SCALE GENOMIC DNA]</scope>
    <source>
        <strain evidence="9">JCM 17688</strain>
    </source>
</reference>
<evidence type="ECO:0000313" key="9">
    <source>
        <dbReference type="Proteomes" id="UP001500635"/>
    </source>
</evidence>
<comment type="subcellular location">
    <subcellularLocation>
        <location evidence="1">Membrane</location>
        <topology evidence="1">Multi-pass membrane protein</topology>
    </subcellularLocation>
</comment>
<feature type="transmembrane region" description="Helical" evidence="7">
    <location>
        <begin position="392"/>
        <end position="413"/>
    </location>
</feature>
<dbReference type="EMBL" id="BAABFR010000003">
    <property type="protein sequence ID" value="GAA4383657.1"/>
    <property type="molecule type" value="Genomic_DNA"/>
</dbReference>
<evidence type="ECO:0000313" key="8">
    <source>
        <dbReference type="EMBL" id="GAA4383657.1"/>
    </source>
</evidence>
<feature type="transmembrane region" description="Helical" evidence="7">
    <location>
        <begin position="124"/>
        <end position="141"/>
    </location>
</feature>
<dbReference type="Pfam" id="PF01098">
    <property type="entry name" value="FTSW_RODA_SPOVE"/>
    <property type="match status" value="1"/>
</dbReference>
<evidence type="ECO:0000256" key="4">
    <source>
        <dbReference type="ARBA" id="ARBA00022989"/>
    </source>
</evidence>
<keyword evidence="4 7" id="KW-1133">Transmembrane helix</keyword>